<evidence type="ECO:0000259" key="2">
    <source>
        <dbReference type="Pfam" id="PF12200"/>
    </source>
</evidence>
<protein>
    <submittedName>
        <fullName evidence="3">DUF3597 domain-containing protein</fullName>
    </submittedName>
</protein>
<dbReference type="Pfam" id="PF12200">
    <property type="entry name" value="DUF3597"/>
    <property type="match status" value="1"/>
</dbReference>
<accession>A0ABY5T6F5</accession>
<evidence type="ECO:0000313" key="4">
    <source>
        <dbReference type="Proteomes" id="UP001065265"/>
    </source>
</evidence>
<name>A0ABY5T6F5_9SPHN</name>
<dbReference type="InterPro" id="IPR022016">
    <property type="entry name" value="DUF3597"/>
</dbReference>
<feature type="domain" description="DUF3597" evidence="2">
    <location>
        <begin position="3"/>
        <end position="133"/>
    </location>
</feature>
<reference evidence="3" key="1">
    <citation type="submission" date="2022-02" db="EMBL/GenBank/DDBJ databases">
        <title>Qipengyuania spongiae sp. nov., isolated from marine sponge.</title>
        <authorList>
            <person name="Li Z."/>
            <person name="Zhang M."/>
        </authorList>
    </citation>
    <scope>NUCLEOTIDE SEQUENCE</scope>
    <source>
        <strain evidence="3">PHS-Z21</strain>
    </source>
</reference>
<dbReference type="SUPFAM" id="SSF158634">
    <property type="entry name" value="RPA2825-like"/>
    <property type="match status" value="1"/>
</dbReference>
<feature type="region of interest" description="Disordered" evidence="1">
    <location>
        <begin position="1"/>
        <end position="52"/>
    </location>
</feature>
<dbReference type="EMBL" id="CP092471">
    <property type="protein sequence ID" value="UVI40534.1"/>
    <property type="molecule type" value="Genomic_DNA"/>
</dbReference>
<proteinExistence type="predicted"/>
<keyword evidence="4" id="KW-1185">Reference proteome</keyword>
<dbReference type="Proteomes" id="UP001065265">
    <property type="component" value="Chromosome"/>
</dbReference>
<evidence type="ECO:0000313" key="3">
    <source>
        <dbReference type="EMBL" id="UVI40534.1"/>
    </source>
</evidence>
<organism evidence="3 4">
    <name type="scientific">Qipengyuania spongiae</name>
    <dbReference type="NCBI Taxonomy" id="2909673"/>
    <lineage>
        <taxon>Bacteria</taxon>
        <taxon>Pseudomonadati</taxon>
        <taxon>Pseudomonadota</taxon>
        <taxon>Alphaproteobacteria</taxon>
        <taxon>Sphingomonadales</taxon>
        <taxon>Erythrobacteraceae</taxon>
        <taxon>Qipengyuania</taxon>
    </lineage>
</organism>
<dbReference type="RefSeq" id="WP_265560918.1">
    <property type="nucleotide sequence ID" value="NZ_CP092471.1"/>
</dbReference>
<evidence type="ECO:0000256" key="1">
    <source>
        <dbReference type="SAM" id="MobiDB-lite"/>
    </source>
</evidence>
<gene>
    <name evidence="3" type="ORF">L1F33_06240</name>
</gene>
<feature type="compositionally biased region" description="Pro residues" evidence="1">
    <location>
        <begin position="19"/>
        <end position="35"/>
    </location>
</feature>
<sequence length="138" mass="14961">MGIFSSIKDAILGKDAKPAPTPASTPKPTAKPSPAPTGNAWADAPKVEPTHPRQVTTIDVQNHLDSMPGADRLNWRTSIVDLMKLIGVDSDYESRKALAQELGRPDYSGSAEDNVWLHRRTMQELSKNGGTVPAEFLD</sequence>